<reference evidence="2" key="2">
    <citation type="journal article" date="2023" name="Science">
        <title>Genomic signatures of disease resistance in endangered staghorn corals.</title>
        <authorList>
            <person name="Vollmer S.V."/>
            <person name="Selwyn J.D."/>
            <person name="Despard B.A."/>
            <person name="Roesel C.L."/>
        </authorList>
    </citation>
    <scope>NUCLEOTIDE SEQUENCE</scope>
    <source>
        <strain evidence="2">K2</strain>
    </source>
</reference>
<organism evidence="2 3">
    <name type="scientific">Acropora cervicornis</name>
    <name type="common">Staghorn coral</name>
    <dbReference type="NCBI Taxonomy" id="6130"/>
    <lineage>
        <taxon>Eukaryota</taxon>
        <taxon>Metazoa</taxon>
        <taxon>Cnidaria</taxon>
        <taxon>Anthozoa</taxon>
        <taxon>Hexacorallia</taxon>
        <taxon>Scleractinia</taxon>
        <taxon>Astrocoeniina</taxon>
        <taxon>Acroporidae</taxon>
        <taxon>Acropora</taxon>
    </lineage>
</organism>
<protein>
    <submittedName>
        <fullName evidence="2">Uncharacterized protein</fullName>
    </submittedName>
</protein>
<feature type="region of interest" description="Disordered" evidence="1">
    <location>
        <begin position="1"/>
        <end position="46"/>
    </location>
</feature>
<accession>A0AAD9PU58</accession>
<gene>
    <name evidence="2" type="ORF">P5673_030709</name>
</gene>
<dbReference type="PANTHER" id="PTHR34239:SF2">
    <property type="entry name" value="TRANSPOSABLE ELEMENT P TRANSPOSASE_THAP9 CONSERVED DOMAIN-CONTAINING PROTEIN"/>
    <property type="match status" value="1"/>
</dbReference>
<proteinExistence type="predicted"/>
<dbReference type="PANTHER" id="PTHR34239">
    <property type="entry name" value="APPLE DOMAIN-CONTAINING PROTEIN"/>
    <property type="match status" value="1"/>
</dbReference>
<keyword evidence="3" id="KW-1185">Reference proteome</keyword>
<dbReference type="EMBL" id="JARQWQ010000134">
    <property type="protein sequence ID" value="KAK2548961.1"/>
    <property type="molecule type" value="Genomic_DNA"/>
</dbReference>
<name>A0AAD9PU58_ACRCE</name>
<comment type="caution">
    <text evidence="2">The sequence shown here is derived from an EMBL/GenBank/DDBJ whole genome shotgun (WGS) entry which is preliminary data.</text>
</comment>
<evidence type="ECO:0000313" key="3">
    <source>
        <dbReference type="Proteomes" id="UP001249851"/>
    </source>
</evidence>
<evidence type="ECO:0000256" key="1">
    <source>
        <dbReference type="SAM" id="MobiDB-lite"/>
    </source>
</evidence>
<dbReference type="Proteomes" id="UP001249851">
    <property type="component" value="Unassembled WGS sequence"/>
</dbReference>
<evidence type="ECO:0000313" key="2">
    <source>
        <dbReference type="EMBL" id="KAK2548961.1"/>
    </source>
</evidence>
<sequence>MSESDNSDCKELLTNKADSGETNGQRDENGSLDEIAQSLDETERTDEAVAEKLADIANKRWLQMLSDKKLKEKLEKCPRPVNCDKIRVPKVNPEIWGKVSRQAKGNDLQQQKPTAANHRLVDR</sequence>
<reference evidence="2" key="1">
    <citation type="journal article" date="2023" name="G3 (Bethesda)">
        <title>Whole genome assembly and annotation of the endangered Caribbean coral Acropora cervicornis.</title>
        <authorList>
            <person name="Selwyn J.D."/>
            <person name="Vollmer S.V."/>
        </authorList>
    </citation>
    <scope>NUCLEOTIDE SEQUENCE</scope>
    <source>
        <strain evidence="2">K2</strain>
    </source>
</reference>
<feature type="region of interest" description="Disordered" evidence="1">
    <location>
        <begin position="99"/>
        <end position="123"/>
    </location>
</feature>
<dbReference type="AlphaFoldDB" id="A0AAD9PU58"/>